<evidence type="ECO:0000313" key="4">
    <source>
        <dbReference type="EMBL" id="MBA0881929.1"/>
    </source>
</evidence>
<dbReference type="EMBL" id="JABFAF010280101">
    <property type="protein sequence ID" value="MBA0881929.1"/>
    <property type="molecule type" value="Genomic_DNA"/>
</dbReference>
<evidence type="ECO:0000256" key="3">
    <source>
        <dbReference type="ARBA" id="ARBA00023315"/>
    </source>
</evidence>
<dbReference type="Proteomes" id="UP000593576">
    <property type="component" value="Unassembled WGS sequence"/>
</dbReference>
<dbReference type="Gene3D" id="3.30.559.10">
    <property type="entry name" value="Chloramphenicol acetyltransferase-like domain"/>
    <property type="match status" value="1"/>
</dbReference>
<sequence length="115" mass="12739">LVTVLVPLTGISSSEKTSIFKTLNLLYISSGQIKDNIFIDHFHEDVPFLSSRADCRFSEFLKHHEVKSLNKLLLCQPFSKEFNNGAPLIVCQVTIFSCGGIALGVAFSCKIFDAK</sequence>
<dbReference type="AlphaFoldDB" id="A0A7J9NJC5"/>
<name>A0A7J9NJC5_GOSSC</name>
<dbReference type="InterPro" id="IPR023213">
    <property type="entry name" value="CAT-like_dom_sf"/>
</dbReference>
<keyword evidence="2" id="KW-0808">Transferase</keyword>
<gene>
    <name evidence="4" type="ORF">Goshw_020341</name>
</gene>
<feature type="non-terminal residue" evidence="4">
    <location>
        <position position="1"/>
    </location>
</feature>
<evidence type="ECO:0000256" key="2">
    <source>
        <dbReference type="ARBA" id="ARBA00022679"/>
    </source>
</evidence>
<comment type="caution">
    <text evidence="4">The sequence shown here is derived from an EMBL/GenBank/DDBJ whole genome shotgun (WGS) entry which is preliminary data.</text>
</comment>
<dbReference type="Pfam" id="PF02458">
    <property type="entry name" value="Transferase"/>
    <property type="match status" value="1"/>
</dbReference>
<dbReference type="PANTHER" id="PTHR31623">
    <property type="entry name" value="F21J9.9"/>
    <property type="match status" value="1"/>
</dbReference>
<reference evidence="4 5" key="1">
    <citation type="journal article" date="2019" name="Genome Biol. Evol.">
        <title>Insights into the evolution of the New World diploid cottons (Gossypium, subgenus Houzingenia) based on genome sequencing.</title>
        <authorList>
            <person name="Grover C.E."/>
            <person name="Arick M.A. 2nd"/>
            <person name="Thrash A."/>
            <person name="Conover J.L."/>
            <person name="Sanders W.S."/>
            <person name="Peterson D.G."/>
            <person name="Frelichowski J.E."/>
            <person name="Scheffler J.A."/>
            <person name="Scheffler B.E."/>
            <person name="Wendel J.F."/>
        </authorList>
    </citation>
    <scope>NUCLEOTIDE SEQUENCE [LARGE SCALE GENOMIC DNA]</scope>
    <source>
        <strain evidence="4">1</strain>
        <tissue evidence="4">Leaf</tissue>
    </source>
</reference>
<evidence type="ECO:0000313" key="5">
    <source>
        <dbReference type="Proteomes" id="UP000593576"/>
    </source>
</evidence>
<protein>
    <submittedName>
        <fullName evidence="4">Uncharacterized protein</fullName>
    </submittedName>
</protein>
<accession>A0A7J9NJC5</accession>
<dbReference type="PANTHER" id="PTHR31623:SF20">
    <property type="entry name" value="VINORINE SYNTHASE-LIKE"/>
    <property type="match status" value="1"/>
</dbReference>
<keyword evidence="5" id="KW-1185">Reference proteome</keyword>
<organism evidence="4 5">
    <name type="scientific">Gossypium schwendimanii</name>
    <name type="common">Cotton</name>
    <dbReference type="NCBI Taxonomy" id="34291"/>
    <lineage>
        <taxon>Eukaryota</taxon>
        <taxon>Viridiplantae</taxon>
        <taxon>Streptophyta</taxon>
        <taxon>Embryophyta</taxon>
        <taxon>Tracheophyta</taxon>
        <taxon>Spermatophyta</taxon>
        <taxon>Magnoliopsida</taxon>
        <taxon>eudicotyledons</taxon>
        <taxon>Gunneridae</taxon>
        <taxon>Pentapetalae</taxon>
        <taxon>rosids</taxon>
        <taxon>malvids</taxon>
        <taxon>Malvales</taxon>
        <taxon>Malvaceae</taxon>
        <taxon>Malvoideae</taxon>
        <taxon>Gossypium</taxon>
    </lineage>
</organism>
<dbReference type="GO" id="GO:0016746">
    <property type="term" value="F:acyltransferase activity"/>
    <property type="evidence" value="ECO:0007669"/>
    <property type="project" value="UniProtKB-KW"/>
</dbReference>
<dbReference type="OrthoDB" id="937078at2759"/>
<evidence type="ECO:0000256" key="1">
    <source>
        <dbReference type="ARBA" id="ARBA00009861"/>
    </source>
</evidence>
<keyword evidence="3" id="KW-0012">Acyltransferase</keyword>
<comment type="similarity">
    <text evidence="1">Belongs to the plant acyltransferase family.</text>
</comment>
<proteinExistence type="inferred from homology"/>